<dbReference type="STRING" id="135208.A0A4Z0A2V0"/>
<feature type="compositionally biased region" description="Polar residues" evidence="4">
    <location>
        <begin position="108"/>
        <end position="132"/>
    </location>
</feature>
<evidence type="ECO:0000313" key="5">
    <source>
        <dbReference type="EMBL" id="TFY80790.1"/>
    </source>
</evidence>
<dbReference type="SMART" id="SM00320">
    <property type="entry name" value="WD40"/>
    <property type="match status" value="4"/>
</dbReference>
<evidence type="ECO:0000256" key="4">
    <source>
        <dbReference type="SAM" id="MobiDB-lite"/>
    </source>
</evidence>
<reference evidence="5 6" key="1">
    <citation type="submission" date="2019-02" db="EMBL/GenBank/DDBJ databases">
        <title>Genome sequencing of the rare red list fungi Hericium alpestre (H. flagellum).</title>
        <authorList>
            <person name="Buettner E."/>
            <person name="Kellner H."/>
        </authorList>
    </citation>
    <scope>NUCLEOTIDE SEQUENCE [LARGE SCALE GENOMIC DNA]</scope>
    <source>
        <strain evidence="5 6">DSM 108284</strain>
    </source>
</reference>
<dbReference type="AlphaFoldDB" id="A0A4Z0A2V0"/>
<evidence type="ECO:0000256" key="3">
    <source>
        <dbReference type="PROSITE-ProRule" id="PRU00221"/>
    </source>
</evidence>
<feature type="region of interest" description="Disordered" evidence="4">
    <location>
        <begin position="80"/>
        <end position="149"/>
    </location>
</feature>
<dbReference type="GO" id="GO:1990757">
    <property type="term" value="F:ubiquitin ligase activator activity"/>
    <property type="evidence" value="ECO:0007669"/>
    <property type="project" value="TreeGrafter"/>
</dbReference>
<organism evidence="5 6">
    <name type="scientific">Hericium alpestre</name>
    <dbReference type="NCBI Taxonomy" id="135208"/>
    <lineage>
        <taxon>Eukaryota</taxon>
        <taxon>Fungi</taxon>
        <taxon>Dikarya</taxon>
        <taxon>Basidiomycota</taxon>
        <taxon>Agaricomycotina</taxon>
        <taxon>Agaricomycetes</taxon>
        <taxon>Russulales</taxon>
        <taxon>Hericiaceae</taxon>
        <taxon>Hericium</taxon>
    </lineage>
</organism>
<dbReference type="Pfam" id="PF00400">
    <property type="entry name" value="WD40"/>
    <property type="match status" value="1"/>
</dbReference>
<dbReference type="InterPro" id="IPR001680">
    <property type="entry name" value="WD40_rpt"/>
</dbReference>
<feature type="compositionally biased region" description="Polar residues" evidence="4">
    <location>
        <begin position="1"/>
        <end position="18"/>
    </location>
</feature>
<dbReference type="SUPFAM" id="SSF50978">
    <property type="entry name" value="WD40 repeat-like"/>
    <property type="match status" value="1"/>
</dbReference>
<feature type="repeat" description="WD" evidence="3">
    <location>
        <begin position="306"/>
        <end position="347"/>
    </location>
</feature>
<accession>A0A4Z0A2V0</accession>
<dbReference type="PANTHER" id="PTHR19918">
    <property type="entry name" value="CELL DIVISION CYCLE 20 CDC20 FIZZY -RELATED"/>
    <property type="match status" value="1"/>
</dbReference>
<evidence type="ECO:0000256" key="2">
    <source>
        <dbReference type="ARBA" id="ARBA00022737"/>
    </source>
</evidence>
<name>A0A4Z0A2V0_9AGAM</name>
<dbReference type="OrthoDB" id="10263272at2759"/>
<keyword evidence="1 3" id="KW-0853">WD repeat</keyword>
<keyword evidence="6" id="KW-1185">Reference proteome</keyword>
<evidence type="ECO:0000256" key="1">
    <source>
        <dbReference type="ARBA" id="ARBA00022574"/>
    </source>
</evidence>
<dbReference type="GO" id="GO:0005680">
    <property type="term" value="C:anaphase-promoting complex"/>
    <property type="evidence" value="ECO:0007669"/>
    <property type="project" value="TreeGrafter"/>
</dbReference>
<evidence type="ECO:0000313" key="6">
    <source>
        <dbReference type="Proteomes" id="UP000298061"/>
    </source>
</evidence>
<dbReference type="InterPro" id="IPR036322">
    <property type="entry name" value="WD40_repeat_dom_sf"/>
</dbReference>
<dbReference type="Proteomes" id="UP000298061">
    <property type="component" value="Unassembled WGS sequence"/>
</dbReference>
<dbReference type="InterPro" id="IPR015943">
    <property type="entry name" value="WD40/YVTN_repeat-like_dom_sf"/>
</dbReference>
<feature type="compositionally biased region" description="Basic residues" evidence="4">
    <location>
        <begin position="98"/>
        <end position="107"/>
    </location>
</feature>
<dbReference type="Gene3D" id="2.130.10.10">
    <property type="entry name" value="YVTN repeat-like/Quinoprotein amine dehydrogenase"/>
    <property type="match status" value="1"/>
</dbReference>
<proteinExistence type="predicted"/>
<dbReference type="PROSITE" id="PS50294">
    <property type="entry name" value="WD_REPEATS_REGION"/>
    <property type="match status" value="1"/>
</dbReference>
<dbReference type="PROSITE" id="PS50082">
    <property type="entry name" value="WD_REPEATS_2"/>
    <property type="match status" value="1"/>
</dbReference>
<dbReference type="GO" id="GO:1905786">
    <property type="term" value="P:positive regulation of anaphase-promoting complex-dependent catabolic process"/>
    <property type="evidence" value="ECO:0007669"/>
    <property type="project" value="TreeGrafter"/>
</dbReference>
<dbReference type="EMBL" id="SFCI01000288">
    <property type="protein sequence ID" value="TFY80790.1"/>
    <property type="molecule type" value="Genomic_DNA"/>
</dbReference>
<dbReference type="GO" id="GO:0010997">
    <property type="term" value="F:anaphase-promoting complex binding"/>
    <property type="evidence" value="ECO:0007669"/>
    <property type="project" value="InterPro"/>
</dbReference>
<dbReference type="GO" id="GO:0031145">
    <property type="term" value="P:anaphase-promoting complex-dependent catabolic process"/>
    <property type="evidence" value="ECO:0007669"/>
    <property type="project" value="TreeGrafter"/>
</dbReference>
<feature type="region of interest" description="Disordered" evidence="4">
    <location>
        <begin position="1"/>
        <end position="53"/>
    </location>
</feature>
<protein>
    <submittedName>
        <fullName evidence="5">Uncharacterized protein</fullName>
    </submittedName>
</protein>
<dbReference type="InterPro" id="IPR033010">
    <property type="entry name" value="Cdc20/Fizzy"/>
</dbReference>
<comment type="caution">
    <text evidence="5">The sequence shown here is derived from an EMBL/GenBank/DDBJ whole genome shotgun (WGS) entry which is preliminary data.</text>
</comment>
<keyword evidence="2" id="KW-0677">Repeat</keyword>
<gene>
    <name evidence="5" type="ORF">EWM64_g3229</name>
</gene>
<sequence length="520" mass="57463">MASTSSQVVPQETPSSEPGPSRGPDTSDLGEEPAPARKRALTPTADDGQNDRKRLKRIDTEVLDIRAPFLETTIAIPPRLLRDRPRPDSIAGSEAPRLPHRQTRHSLSRASSMTAVSRPATPSRTHSISGPFTPTRDIRSDASFRSNSPMIPTWPDTSAKFFLRNAKISIDFAGSDDCIGHTWPVSWSHKNIIVFGRGNRVYLKNLATSQDIVGLAKLKEDLGMLRLLECGDELFPNTVSLATSQGYVQIWDLAAQKMVTEWRTKPVTAMKWSGTTLAVGGEKGAIRHFDTRIKEPSKMKDQAKKVLRHQARISSLAWNHDGRILASGDESGIIYCWDARKNGPLDVGDLIQRRRKMQHDGIVKALAWCPWSLKTLASGDAAASGAGTIRLWNINESSPNALSPNVLELDAQVTSLQWSTQCKELLSTHSIARTSEEDPSPFMPRLMANAVVVHSYPTLSHVTTEYPATNAIAGSVLSPNGQKIVFAVPEEKQLRIWDVWGRRKEIKRQRSMIEGPCGIR</sequence>